<evidence type="ECO:0000256" key="1">
    <source>
        <dbReference type="SAM" id="MobiDB-lite"/>
    </source>
</evidence>
<dbReference type="EMBL" id="CAICTM010001797">
    <property type="protein sequence ID" value="CAB9526250.1"/>
    <property type="molecule type" value="Genomic_DNA"/>
</dbReference>
<dbReference type="Proteomes" id="UP001153069">
    <property type="component" value="Unassembled WGS sequence"/>
</dbReference>
<name>A0A9N8EWZ1_9STRA</name>
<accession>A0A9N8EWZ1</accession>
<dbReference type="PANTHER" id="PTHR32019">
    <property type="entry name" value="R3H DOMAIN-CONTAINING PROTEIN 4"/>
    <property type="match status" value="1"/>
</dbReference>
<reference evidence="2" key="1">
    <citation type="submission" date="2020-06" db="EMBL/GenBank/DDBJ databases">
        <authorList>
            <consortium name="Plant Systems Biology data submission"/>
        </authorList>
    </citation>
    <scope>NUCLEOTIDE SEQUENCE</scope>
    <source>
        <strain evidence="2">D6</strain>
    </source>
</reference>
<protein>
    <recommendedName>
        <fullName evidence="4">R3H-associated N-terminal domain-containing protein</fullName>
    </recommendedName>
</protein>
<evidence type="ECO:0000313" key="3">
    <source>
        <dbReference type="Proteomes" id="UP001153069"/>
    </source>
</evidence>
<feature type="compositionally biased region" description="Basic residues" evidence="1">
    <location>
        <begin position="79"/>
        <end position="93"/>
    </location>
</feature>
<evidence type="ECO:0000313" key="2">
    <source>
        <dbReference type="EMBL" id="CAB9526250.1"/>
    </source>
</evidence>
<evidence type="ECO:0008006" key="4">
    <source>
        <dbReference type="Google" id="ProtNLM"/>
    </source>
</evidence>
<dbReference type="OrthoDB" id="47368at2759"/>
<sequence>MEGTDRNGGRQVRVIDDEDGFVVVDLDREGNTETAAVAAPLPPPNRRASPGVRVVSPNRQEEEEEEVPRAHAEESFPSPRRRTTPTSRRRQSHRVTYEDLVGRPRSNPRARTPMRYESPLEHGAFRNASREEEEPQDAFQPRTISIRPNAGLGVGVLRAQPERVNFDDTNQRPKPITLKSQKQGPSKRKTRRWNNDNFHNTFHDLANSGSAKARAAAEVLARAKADAKHFLPVYDPADTQRSAEVTRFMEDKSYSDVRDRFFRGELHAKTQEPRIAKRTDPADASAAELFQRIEGRLRRVVVKACENSGPACKVVESFENYLIRSLGEEEPNVGNDEGDFWEGILVERPNYNPQQGTVTFRFDGDSSSGGFHRLLVHAVCQFHCLKAKTSTASKARVLSVSGVMRGSQYRLLDYLMSVQQERQ</sequence>
<feature type="region of interest" description="Disordered" evidence="1">
    <location>
        <begin position="163"/>
        <end position="196"/>
    </location>
</feature>
<feature type="compositionally biased region" description="Basic and acidic residues" evidence="1">
    <location>
        <begin position="118"/>
        <end position="130"/>
    </location>
</feature>
<gene>
    <name evidence="2" type="ORF">SEMRO_1799_G298410.1</name>
</gene>
<feature type="region of interest" description="Disordered" evidence="1">
    <location>
        <begin position="32"/>
        <end position="146"/>
    </location>
</feature>
<dbReference type="InterPro" id="IPR039629">
    <property type="entry name" value="R3HDM4"/>
</dbReference>
<organism evidence="2 3">
    <name type="scientific">Seminavis robusta</name>
    <dbReference type="NCBI Taxonomy" id="568900"/>
    <lineage>
        <taxon>Eukaryota</taxon>
        <taxon>Sar</taxon>
        <taxon>Stramenopiles</taxon>
        <taxon>Ochrophyta</taxon>
        <taxon>Bacillariophyta</taxon>
        <taxon>Bacillariophyceae</taxon>
        <taxon>Bacillariophycidae</taxon>
        <taxon>Naviculales</taxon>
        <taxon>Naviculaceae</taxon>
        <taxon>Seminavis</taxon>
    </lineage>
</organism>
<proteinExistence type="predicted"/>
<comment type="caution">
    <text evidence="2">The sequence shown here is derived from an EMBL/GenBank/DDBJ whole genome shotgun (WGS) entry which is preliminary data.</text>
</comment>
<dbReference type="PANTHER" id="PTHR32019:SF2">
    <property type="entry name" value="R3H DOMAIN-CONTAINING PROTEIN 4"/>
    <property type="match status" value="1"/>
</dbReference>
<dbReference type="AlphaFoldDB" id="A0A9N8EWZ1"/>
<keyword evidence="3" id="KW-1185">Reference proteome</keyword>